<proteinExistence type="predicted"/>
<dbReference type="EMBL" id="JANJYJ010000002">
    <property type="protein sequence ID" value="KAK3227643.1"/>
    <property type="molecule type" value="Genomic_DNA"/>
</dbReference>
<sequence length="55" mass="6220">MLVLEKCDIGNVFVCEKTGYVYVCDDACRAVGKDPTNELLVLNCCCHRLKRNKIL</sequence>
<dbReference type="Proteomes" id="UP001281410">
    <property type="component" value="Unassembled WGS sequence"/>
</dbReference>
<organism evidence="1 2">
    <name type="scientific">Dipteronia sinensis</name>
    <dbReference type="NCBI Taxonomy" id="43782"/>
    <lineage>
        <taxon>Eukaryota</taxon>
        <taxon>Viridiplantae</taxon>
        <taxon>Streptophyta</taxon>
        <taxon>Embryophyta</taxon>
        <taxon>Tracheophyta</taxon>
        <taxon>Spermatophyta</taxon>
        <taxon>Magnoliopsida</taxon>
        <taxon>eudicotyledons</taxon>
        <taxon>Gunneridae</taxon>
        <taxon>Pentapetalae</taxon>
        <taxon>rosids</taxon>
        <taxon>malvids</taxon>
        <taxon>Sapindales</taxon>
        <taxon>Sapindaceae</taxon>
        <taxon>Hippocastanoideae</taxon>
        <taxon>Acereae</taxon>
        <taxon>Dipteronia</taxon>
    </lineage>
</organism>
<reference evidence="1" key="1">
    <citation type="journal article" date="2023" name="Plant J.">
        <title>Genome sequences and population genomics provide insights into the demographic history, inbreeding, and mutation load of two 'living fossil' tree species of Dipteronia.</title>
        <authorList>
            <person name="Feng Y."/>
            <person name="Comes H.P."/>
            <person name="Chen J."/>
            <person name="Zhu S."/>
            <person name="Lu R."/>
            <person name="Zhang X."/>
            <person name="Li P."/>
            <person name="Qiu J."/>
            <person name="Olsen K.M."/>
            <person name="Qiu Y."/>
        </authorList>
    </citation>
    <scope>NUCLEOTIDE SEQUENCE</scope>
    <source>
        <strain evidence="1">NBL</strain>
    </source>
</reference>
<comment type="caution">
    <text evidence="1">The sequence shown here is derived from an EMBL/GenBank/DDBJ whole genome shotgun (WGS) entry which is preliminary data.</text>
</comment>
<evidence type="ECO:0000313" key="2">
    <source>
        <dbReference type="Proteomes" id="UP001281410"/>
    </source>
</evidence>
<dbReference type="AlphaFoldDB" id="A0AAE0B195"/>
<protein>
    <submittedName>
        <fullName evidence="1">Uncharacterized protein</fullName>
    </submittedName>
</protein>
<name>A0AAE0B195_9ROSI</name>
<feature type="non-terminal residue" evidence="1">
    <location>
        <position position="1"/>
    </location>
</feature>
<gene>
    <name evidence="1" type="ORF">Dsin_007505</name>
</gene>
<keyword evidence="2" id="KW-1185">Reference proteome</keyword>
<evidence type="ECO:0000313" key="1">
    <source>
        <dbReference type="EMBL" id="KAK3227643.1"/>
    </source>
</evidence>
<accession>A0AAE0B195</accession>